<evidence type="ECO:0000313" key="5">
    <source>
        <dbReference type="Proteomes" id="UP001608902"/>
    </source>
</evidence>
<dbReference type="Gene3D" id="1.10.3210.10">
    <property type="entry name" value="Hypothetical protein af1432"/>
    <property type="match status" value="1"/>
</dbReference>
<proteinExistence type="predicted"/>
<evidence type="ECO:0000259" key="3">
    <source>
        <dbReference type="Pfam" id="PF13023"/>
    </source>
</evidence>
<sequence>MVPTVIGEDWISLWKEYEKKETIEAKTVQHLDKFDMIVQANEYEEKYGKDLSSFFSSTKDFFYLEPFVTWDKQLRRKRSERKCNERTSQDQTT</sequence>
<accession>A0ABD6E860</accession>
<dbReference type="EMBL" id="JBGFUD010001385">
    <property type="protein sequence ID" value="MFH4976218.1"/>
    <property type="molecule type" value="Genomic_DNA"/>
</dbReference>
<dbReference type="SUPFAM" id="SSF109604">
    <property type="entry name" value="HD-domain/PDEase-like"/>
    <property type="match status" value="1"/>
</dbReference>
<protein>
    <recommendedName>
        <fullName evidence="3">HD domain-containing protein</fullName>
    </recommendedName>
</protein>
<keyword evidence="1" id="KW-0479">Metal-binding</keyword>
<dbReference type="PANTHER" id="PTHR11845">
    <property type="entry name" value="5'-DEOXYNUCLEOTIDASE HDDC2"/>
    <property type="match status" value="1"/>
</dbReference>
<evidence type="ECO:0000313" key="4">
    <source>
        <dbReference type="EMBL" id="MFH4976218.1"/>
    </source>
</evidence>
<dbReference type="AlphaFoldDB" id="A0ABD6E860"/>
<dbReference type="Pfam" id="PF13023">
    <property type="entry name" value="HD_3"/>
    <property type="match status" value="1"/>
</dbReference>
<reference evidence="4 5" key="1">
    <citation type="submission" date="2024-08" db="EMBL/GenBank/DDBJ databases">
        <title>Gnathostoma spinigerum genome.</title>
        <authorList>
            <person name="Gonzalez-Bertolin B."/>
            <person name="Monzon S."/>
            <person name="Zaballos A."/>
            <person name="Jimenez P."/>
            <person name="Dekumyoy P."/>
            <person name="Varona S."/>
            <person name="Cuesta I."/>
            <person name="Sumanam S."/>
            <person name="Adisakwattana P."/>
            <person name="Gasser R.B."/>
            <person name="Hernandez-Gonzalez A."/>
            <person name="Young N.D."/>
            <person name="Perteguer M.J."/>
        </authorList>
    </citation>
    <scope>NUCLEOTIDE SEQUENCE [LARGE SCALE GENOMIC DNA]</scope>
    <source>
        <strain evidence="4">AL3</strain>
        <tissue evidence="4">Liver</tissue>
    </source>
</reference>
<comment type="caution">
    <text evidence="4">The sequence shown here is derived from an EMBL/GenBank/DDBJ whole genome shotgun (WGS) entry which is preliminary data.</text>
</comment>
<organism evidence="4 5">
    <name type="scientific">Gnathostoma spinigerum</name>
    <dbReference type="NCBI Taxonomy" id="75299"/>
    <lineage>
        <taxon>Eukaryota</taxon>
        <taxon>Metazoa</taxon>
        <taxon>Ecdysozoa</taxon>
        <taxon>Nematoda</taxon>
        <taxon>Chromadorea</taxon>
        <taxon>Rhabditida</taxon>
        <taxon>Spirurina</taxon>
        <taxon>Gnathostomatomorpha</taxon>
        <taxon>Gnathostomatoidea</taxon>
        <taxon>Gnathostomatidae</taxon>
        <taxon>Gnathostoma</taxon>
    </lineage>
</organism>
<keyword evidence="2" id="KW-0378">Hydrolase</keyword>
<keyword evidence="5" id="KW-1185">Reference proteome</keyword>
<evidence type="ECO:0000256" key="2">
    <source>
        <dbReference type="ARBA" id="ARBA00022801"/>
    </source>
</evidence>
<dbReference type="InterPro" id="IPR006674">
    <property type="entry name" value="HD_domain"/>
</dbReference>
<gene>
    <name evidence="4" type="ORF">AB6A40_002927</name>
</gene>
<dbReference type="Proteomes" id="UP001608902">
    <property type="component" value="Unassembled WGS sequence"/>
</dbReference>
<dbReference type="InterPro" id="IPR039356">
    <property type="entry name" value="YfbR/HDDC2"/>
</dbReference>
<dbReference type="PANTHER" id="PTHR11845:SF13">
    <property type="entry name" value="5'-DEOXYNUCLEOTIDASE HDDC2"/>
    <property type="match status" value="1"/>
</dbReference>
<dbReference type="GO" id="GO:0046872">
    <property type="term" value="F:metal ion binding"/>
    <property type="evidence" value="ECO:0007669"/>
    <property type="project" value="UniProtKB-KW"/>
</dbReference>
<evidence type="ECO:0000256" key="1">
    <source>
        <dbReference type="ARBA" id="ARBA00022723"/>
    </source>
</evidence>
<name>A0ABD6E860_9BILA</name>
<feature type="domain" description="HD" evidence="3">
    <location>
        <begin position="2"/>
        <end position="58"/>
    </location>
</feature>
<dbReference type="GO" id="GO:0016787">
    <property type="term" value="F:hydrolase activity"/>
    <property type="evidence" value="ECO:0007669"/>
    <property type="project" value="UniProtKB-KW"/>
</dbReference>